<keyword evidence="1" id="KW-0812">Transmembrane</keyword>
<feature type="domain" description="DUF4178" evidence="2">
    <location>
        <begin position="18"/>
        <end position="173"/>
    </location>
</feature>
<keyword evidence="1" id="KW-0472">Membrane</keyword>
<dbReference type="EMBL" id="QBML01000002">
    <property type="protein sequence ID" value="PZO44449.1"/>
    <property type="molecule type" value="Genomic_DNA"/>
</dbReference>
<accession>A0A2W4WRI1</accession>
<feature type="transmembrane region" description="Helical" evidence="1">
    <location>
        <begin position="204"/>
        <end position="223"/>
    </location>
</feature>
<evidence type="ECO:0000256" key="1">
    <source>
        <dbReference type="SAM" id="Phobius"/>
    </source>
</evidence>
<keyword evidence="1" id="KW-1133">Transmembrane helix</keyword>
<comment type="caution">
    <text evidence="3">The sequence shown here is derived from an EMBL/GenBank/DDBJ whole genome shotgun (WGS) entry which is preliminary data.</text>
</comment>
<evidence type="ECO:0000313" key="4">
    <source>
        <dbReference type="Proteomes" id="UP000249467"/>
    </source>
</evidence>
<name>A0A2W4WRI1_9CYAN</name>
<protein>
    <recommendedName>
        <fullName evidence="2">DUF4178 domain-containing protein</fullName>
    </recommendedName>
</protein>
<dbReference type="Pfam" id="PF13785">
    <property type="entry name" value="DUF4178"/>
    <property type="match status" value="1"/>
</dbReference>
<evidence type="ECO:0000313" key="3">
    <source>
        <dbReference type="EMBL" id="PZO44449.1"/>
    </source>
</evidence>
<gene>
    <name evidence="3" type="ORF">DCF19_01465</name>
</gene>
<organism evidence="3 4">
    <name type="scientific">Pseudanabaena frigida</name>
    <dbReference type="NCBI Taxonomy" id="945775"/>
    <lineage>
        <taxon>Bacteria</taxon>
        <taxon>Bacillati</taxon>
        <taxon>Cyanobacteriota</taxon>
        <taxon>Cyanophyceae</taxon>
        <taxon>Pseudanabaenales</taxon>
        <taxon>Pseudanabaenaceae</taxon>
        <taxon>Pseudanabaena</taxon>
    </lineage>
</organism>
<evidence type="ECO:0000259" key="2">
    <source>
        <dbReference type="Pfam" id="PF13785"/>
    </source>
</evidence>
<sequence>MVKYSTDTDYISFLPRLRAGDRVTYGGTQWEIKDFSTYDDANGYEMMEWLLQSNSSSYYLLREVDPDNPETNVNWYLSEEIGVNRISGEHVGDNVQFALWESMYAHQEPYPKLRALGRLYYFESQTEGTYKSEEGEESRTTWDYWDEPHLWNLAIEAWQDRELHVYSTKKVSPEDFAIAEKSAKPQSFVASTSSKRNVIKKDRTWEWVCAWGLVIVGFILMTSGDW</sequence>
<reference evidence="3 4" key="1">
    <citation type="submission" date="2018-04" db="EMBL/GenBank/DDBJ databases">
        <authorList>
            <person name="Go L.Y."/>
            <person name="Mitchell J.A."/>
        </authorList>
    </citation>
    <scope>NUCLEOTIDE SEQUENCE [LARGE SCALE GENOMIC DNA]</scope>
    <source>
        <strain evidence="3">ULC066bin1</strain>
    </source>
</reference>
<dbReference type="InterPro" id="IPR025235">
    <property type="entry name" value="DUF4178"/>
</dbReference>
<reference evidence="3 4" key="2">
    <citation type="submission" date="2018-06" db="EMBL/GenBank/DDBJ databases">
        <title>Metagenomic assembly of (sub)arctic Cyanobacteria and their associated microbiome from non-axenic cultures.</title>
        <authorList>
            <person name="Baurain D."/>
        </authorList>
    </citation>
    <scope>NUCLEOTIDE SEQUENCE [LARGE SCALE GENOMIC DNA]</scope>
    <source>
        <strain evidence="3">ULC066bin1</strain>
    </source>
</reference>
<dbReference type="Proteomes" id="UP000249467">
    <property type="component" value="Unassembled WGS sequence"/>
</dbReference>
<dbReference type="AlphaFoldDB" id="A0A2W4WRI1"/>
<proteinExistence type="predicted"/>